<dbReference type="SUPFAM" id="SSF46774">
    <property type="entry name" value="ARID-like"/>
    <property type="match status" value="1"/>
</dbReference>
<keyword evidence="6" id="KW-1185">Reference proteome</keyword>
<name>A0A9D5H936_9LILI</name>
<dbReference type="OrthoDB" id="338531at2759"/>
<evidence type="ECO:0000313" key="6">
    <source>
        <dbReference type="Proteomes" id="UP001085076"/>
    </source>
</evidence>
<reference evidence="5" key="1">
    <citation type="submission" date="2021-03" db="EMBL/GenBank/DDBJ databases">
        <authorList>
            <person name="Li Z."/>
            <person name="Yang C."/>
        </authorList>
    </citation>
    <scope>NUCLEOTIDE SEQUENCE</scope>
    <source>
        <strain evidence="5">Dzin_1.0</strain>
        <tissue evidence="5">Leaf</tissue>
    </source>
</reference>
<dbReference type="InterPro" id="IPR001606">
    <property type="entry name" value="ARID_dom"/>
</dbReference>
<dbReference type="Pfam" id="PF01388">
    <property type="entry name" value="ARID"/>
    <property type="match status" value="1"/>
</dbReference>
<evidence type="ECO:0000259" key="4">
    <source>
        <dbReference type="PROSITE" id="PS51011"/>
    </source>
</evidence>
<dbReference type="InterPro" id="IPR036910">
    <property type="entry name" value="HMG_box_dom_sf"/>
</dbReference>
<evidence type="ECO:0000313" key="5">
    <source>
        <dbReference type="EMBL" id="KAJ0967909.1"/>
    </source>
</evidence>
<dbReference type="SMART" id="SM01014">
    <property type="entry name" value="ARID"/>
    <property type="match status" value="1"/>
</dbReference>
<evidence type="ECO:0000256" key="1">
    <source>
        <dbReference type="PROSITE-ProRule" id="PRU00267"/>
    </source>
</evidence>
<gene>
    <name evidence="5" type="ORF">J5N97_024826</name>
</gene>
<dbReference type="EMBL" id="JAGGNH010000007">
    <property type="protein sequence ID" value="KAJ0967909.1"/>
    <property type="molecule type" value="Genomic_DNA"/>
</dbReference>
<dbReference type="CDD" id="cd16872">
    <property type="entry name" value="ARID_HMGB9-like"/>
    <property type="match status" value="1"/>
</dbReference>
<keyword evidence="1" id="KW-0238">DNA-binding</keyword>
<sequence>MGDENENDENKKEMEMEMEEQDGPGPNMLVGMEKSVVVREVQHNLHGDAAPTVYPTPLASHEEIVKNAVVFMDALRRFHSSMCTKFMIPVIGGKDLDLHQLYVQVTMRGGLEKVILGRKWREVIAVFNFPATTTSASFVLRKYYLSLLHHFEQVYFFRAVGPLIPPAESLQTKSPCGKLEHARPLSAEAFMATSSRKRVFSENERRAAQTLASASDGGEHSVDRSISGDPFNFSVSGTIDGKFDHGYFVTVRMNSEILRGVLYHAPPSSSSPAAHSNNAIVIYAPEQAHRRQKRYRDPAHPKPNRSAYNFFFAQKHAQLKAEYPQREREFSKMIGESWNKLTEEERSVFQEISRKDKERYQNEMQEYKERQKIGMPGVARTNPNANASNADANSNVITNLEISK</sequence>
<accession>A0A9D5H936</accession>
<evidence type="ECO:0000259" key="3">
    <source>
        <dbReference type="PROSITE" id="PS50118"/>
    </source>
</evidence>
<feature type="region of interest" description="Disordered" evidence="2">
    <location>
        <begin position="1"/>
        <end position="25"/>
    </location>
</feature>
<dbReference type="CDD" id="cd22009">
    <property type="entry name" value="HMG-box_AtHMGB9-like"/>
    <property type="match status" value="1"/>
</dbReference>
<dbReference type="PROSITE" id="PS51011">
    <property type="entry name" value="ARID"/>
    <property type="match status" value="1"/>
</dbReference>
<dbReference type="Gene3D" id="1.10.30.10">
    <property type="entry name" value="High mobility group box domain"/>
    <property type="match status" value="1"/>
</dbReference>
<dbReference type="InterPro" id="IPR045303">
    <property type="entry name" value="ARID_HMGB9-like"/>
</dbReference>
<comment type="caution">
    <text evidence="5">The sequence shown here is derived from an EMBL/GenBank/DDBJ whole genome shotgun (WGS) entry which is preliminary data.</text>
</comment>
<organism evidence="5 6">
    <name type="scientific">Dioscorea zingiberensis</name>
    <dbReference type="NCBI Taxonomy" id="325984"/>
    <lineage>
        <taxon>Eukaryota</taxon>
        <taxon>Viridiplantae</taxon>
        <taxon>Streptophyta</taxon>
        <taxon>Embryophyta</taxon>
        <taxon>Tracheophyta</taxon>
        <taxon>Spermatophyta</taxon>
        <taxon>Magnoliopsida</taxon>
        <taxon>Liliopsida</taxon>
        <taxon>Dioscoreales</taxon>
        <taxon>Dioscoreaceae</taxon>
        <taxon>Dioscorea</taxon>
    </lineage>
</organism>
<dbReference type="Gene3D" id="1.10.150.60">
    <property type="entry name" value="ARID DNA-binding domain"/>
    <property type="match status" value="1"/>
</dbReference>
<dbReference type="AlphaFoldDB" id="A0A9D5H936"/>
<evidence type="ECO:0000256" key="2">
    <source>
        <dbReference type="SAM" id="MobiDB-lite"/>
    </source>
</evidence>
<dbReference type="GO" id="GO:0003677">
    <property type="term" value="F:DNA binding"/>
    <property type="evidence" value="ECO:0007669"/>
    <property type="project" value="UniProtKB-UniRule"/>
</dbReference>
<reference evidence="5" key="2">
    <citation type="journal article" date="2022" name="Hortic Res">
        <title>The genome of Dioscorea zingiberensis sheds light on the biosynthesis, origin and evolution of the medicinally important diosgenin saponins.</title>
        <authorList>
            <person name="Li Y."/>
            <person name="Tan C."/>
            <person name="Li Z."/>
            <person name="Guo J."/>
            <person name="Li S."/>
            <person name="Chen X."/>
            <person name="Wang C."/>
            <person name="Dai X."/>
            <person name="Yang H."/>
            <person name="Song W."/>
            <person name="Hou L."/>
            <person name="Xu J."/>
            <person name="Tong Z."/>
            <person name="Xu A."/>
            <person name="Yuan X."/>
            <person name="Wang W."/>
            <person name="Yang Q."/>
            <person name="Chen L."/>
            <person name="Sun Z."/>
            <person name="Wang K."/>
            <person name="Pan B."/>
            <person name="Chen J."/>
            <person name="Bao Y."/>
            <person name="Liu F."/>
            <person name="Qi X."/>
            <person name="Gang D.R."/>
            <person name="Wen J."/>
            <person name="Li J."/>
        </authorList>
    </citation>
    <scope>NUCLEOTIDE SEQUENCE</scope>
    <source>
        <strain evidence="5">Dzin_1.0</strain>
    </source>
</reference>
<feature type="region of interest" description="Disordered" evidence="2">
    <location>
        <begin position="367"/>
        <end position="404"/>
    </location>
</feature>
<protein>
    <submittedName>
        <fullName evidence="5">Uncharacterized protein</fullName>
    </submittedName>
</protein>
<dbReference type="SMART" id="SM00501">
    <property type="entry name" value="BRIGHT"/>
    <property type="match status" value="1"/>
</dbReference>
<dbReference type="Proteomes" id="UP001085076">
    <property type="component" value="Miscellaneous, Linkage group lg07"/>
</dbReference>
<dbReference type="InterPro" id="IPR036431">
    <property type="entry name" value="ARID_dom_sf"/>
</dbReference>
<dbReference type="InterPro" id="IPR009071">
    <property type="entry name" value="HMG_box_dom"/>
</dbReference>
<dbReference type="SUPFAM" id="SSF47095">
    <property type="entry name" value="HMG-box"/>
    <property type="match status" value="1"/>
</dbReference>
<dbReference type="PANTHER" id="PTHR46691">
    <property type="entry name" value="HIGH MOBILITY GROUP B PROTEIN 9"/>
    <property type="match status" value="1"/>
</dbReference>
<dbReference type="GO" id="GO:0005634">
    <property type="term" value="C:nucleus"/>
    <property type="evidence" value="ECO:0007669"/>
    <property type="project" value="UniProtKB-UniRule"/>
</dbReference>
<feature type="domain" description="HMG box" evidence="3">
    <location>
        <begin position="301"/>
        <end position="368"/>
    </location>
</feature>
<feature type="region of interest" description="Disordered" evidence="2">
    <location>
        <begin position="201"/>
        <end position="222"/>
    </location>
</feature>
<dbReference type="PANTHER" id="PTHR46691:SF1">
    <property type="entry name" value="AT-RICH INTERACTIVE DOMAIN-CONTAINING PROTEIN 2"/>
    <property type="match status" value="1"/>
</dbReference>
<feature type="domain" description="ARID" evidence="4">
    <location>
        <begin position="65"/>
        <end position="156"/>
    </location>
</feature>
<dbReference type="Pfam" id="PF00505">
    <property type="entry name" value="HMG_box"/>
    <property type="match status" value="1"/>
</dbReference>
<dbReference type="PROSITE" id="PS50118">
    <property type="entry name" value="HMG_BOX_2"/>
    <property type="match status" value="1"/>
</dbReference>
<feature type="DNA-binding region" description="HMG box" evidence="1">
    <location>
        <begin position="301"/>
        <end position="368"/>
    </location>
</feature>
<feature type="compositionally biased region" description="Low complexity" evidence="2">
    <location>
        <begin position="382"/>
        <end position="395"/>
    </location>
</feature>
<dbReference type="SMART" id="SM00398">
    <property type="entry name" value="HMG"/>
    <property type="match status" value="1"/>
</dbReference>
<keyword evidence="1" id="KW-0539">Nucleus</keyword>
<proteinExistence type="predicted"/>